<dbReference type="Proteomes" id="UP000248786">
    <property type="component" value="Unassembled WGS sequence"/>
</dbReference>
<reference evidence="3 4" key="1">
    <citation type="submission" date="2018-05" db="EMBL/GenBank/DDBJ databases">
        <title>Draft genome sequences of Dehalococcoides mccartyi strains RC and KS.</title>
        <authorList>
            <person name="Higgins S.A."/>
            <person name="Padilla-Crespo E."/>
            <person name="Loeffler F.E."/>
        </authorList>
    </citation>
    <scope>NUCLEOTIDE SEQUENCE [LARGE SCALE GENOMIC DNA]</scope>
    <source>
        <strain evidence="2 3">KS</strain>
        <strain evidence="1 4">RC</strain>
    </source>
</reference>
<gene>
    <name evidence="2" type="ORF">C1G86_0953</name>
    <name evidence="1" type="ORF">C1G87_1519</name>
</gene>
<protein>
    <submittedName>
        <fullName evidence="2">Uncharacterized protein</fullName>
    </submittedName>
</protein>
<evidence type="ECO:0000313" key="2">
    <source>
        <dbReference type="EMBL" id="RAL70575.1"/>
    </source>
</evidence>
<dbReference type="EMBL" id="QGLD01000009">
    <property type="protein sequence ID" value="RAL70575.1"/>
    <property type="molecule type" value="Genomic_DNA"/>
</dbReference>
<accession>A0A328EPK9</accession>
<evidence type="ECO:0000313" key="4">
    <source>
        <dbReference type="Proteomes" id="UP000249146"/>
    </source>
</evidence>
<dbReference type="Proteomes" id="UP000249146">
    <property type="component" value="Unassembled WGS sequence"/>
</dbReference>
<sequence>MSPGRQCWDCAEYLHVDVVPVCVDIRRDSEDVGVGDVGIRRRGRHLRDAEGRLLHQLFVETEHAVRADAVIAGDAADCRSCVLERDRNHETVAGCDRHLLRRRVHVAEGDVDAARGGEEFAGHRVVEDASSRCRIDIPARQNRVLRQSDGTFPQCGKGPEFEFQFLERHVFLLCFGEIGDAKVRNTGRPDRTEVNRLRHLVVGIPHSVGAVPEAFSPNRHLLSGHVEIAGKRPGDLSIDVGPVHRDNRTRVGRSAVFQRRRHFDGDRHGVGVLHPDGEIHPAAGGALGRCIDGDDIGVLRHLTLLDILFGAR</sequence>
<comment type="caution">
    <text evidence="2">The sequence shown here is derived from an EMBL/GenBank/DDBJ whole genome shotgun (WGS) entry which is preliminary data.</text>
</comment>
<proteinExistence type="predicted"/>
<name>A0A328EPK9_9CHLR</name>
<evidence type="ECO:0000313" key="3">
    <source>
        <dbReference type="Proteomes" id="UP000248786"/>
    </source>
</evidence>
<dbReference type="EMBL" id="QGLC01000020">
    <property type="protein sequence ID" value="RAL68893.1"/>
    <property type="molecule type" value="Genomic_DNA"/>
</dbReference>
<evidence type="ECO:0000313" key="1">
    <source>
        <dbReference type="EMBL" id="RAL68893.1"/>
    </source>
</evidence>
<organism evidence="2 3">
    <name type="scientific">Dehalococcoides mccartyi</name>
    <dbReference type="NCBI Taxonomy" id="61435"/>
    <lineage>
        <taxon>Bacteria</taxon>
        <taxon>Bacillati</taxon>
        <taxon>Chloroflexota</taxon>
        <taxon>Dehalococcoidia</taxon>
        <taxon>Dehalococcoidales</taxon>
        <taxon>Dehalococcoidaceae</taxon>
        <taxon>Dehalococcoides</taxon>
    </lineage>
</organism>
<dbReference type="AlphaFoldDB" id="A0A328EPK9"/>